<evidence type="ECO:0000313" key="1">
    <source>
        <dbReference type="EMBL" id="CAC5425270.1"/>
    </source>
</evidence>
<dbReference type="EMBL" id="CACVKT020010231">
    <property type="protein sequence ID" value="CAC5425270.1"/>
    <property type="molecule type" value="Genomic_DNA"/>
</dbReference>
<sequence length="661" mass="75994">MTKRKMADRKILQLLYLLYDLCKDSLEEFFKFNCLNGDPSDEKLAKYVTDHKDQLYHHLKYSCCHTCSASNNHNSCAKGTKKLFQCLFTFPEEFSVSDIYSASLKEVQLNNLDIWTVQYLLLADNLEPEQHQWIRTLYEKRHDVSVYFDTISDDNFNTIWIETREIILNILRLLKNRQYEKAVVKQLSLLKMTGPDFCGNEEYWCMMQDEFNVELRPYIDTTLPAPGIKHDTDIDENINNNKQKASVVNVQTDNVFIGTNNAINSISDPAVKRDIEEMLKGHQRVLLERIEQLCVVTYVKQVTETDDKTFRIDRQNKGMDTGQGARSRFIRHGTFTTRQQCSITETKKTKHKDYFVEWTIKTSDDTDREELEKIAKYIEQERVVDENITIKFVRVGSIVIGTLIPANVVENSDIFNQTARRFIRMIINKCNFNTKFEHVLEVDVTLKPSSECTEISINKVRHEIPTPSTKVMKSHEISTQTNDSEIQLVKTESAYVKMFSNPSAVKESMMSLKVDTFGNQTFYEKVDEKEILYADFPHVKIKALTNYTHAVDEQQVAMMKKDQIYSLIKQVGDWWEITDNPGPSFFVKSDFAVITTPGHVLSPVRKLSTRHALTSTAVQKHHAGFIELLGGADSVVPESTAGAEIVYVAKGPVTVDVLDLV</sequence>
<dbReference type="OrthoDB" id="6080995at2759"/>
<keyword evidence="2" id="KW-1185">Reference proteome</keyword>
<reference evidence="1 2" key="1">
    <citation type="submission" date="2020-06" db="EMBL/GenBank/DDBJ databases">
        <authorList>
            <person name="Li R."/>
            <person name="Bekaert M."/>
        </authorList>
    </citation>
    <scope>NUCLEOTIDE SEQUENCE [LARGE SCALE GENOMIC DNA]</scope>
    <source>
        <strain evidence="2">wild</strain>
    </source>
</reference>
<gene>
    <name evidence="1" type="ORF">MCOR_57108</name>
</gene>
<protein>
    <submittedName>
        <fullName evidence="1">Uncharacterized protein</fullName>
    </submittedName>
</protein>
<evidence type="ECO:0000313" key="2">
    <source>
        <dbReference type="Proteomes" id="UP000507470"/>
    </source>
</evidence>
<dbReference type="AlphaFoldDB" id="A0A6J8EXP6"/>
<organism evidence="1 2">
    <name type="scientific">Mytilus coruscus</name>
    <name type="common">Sea mussel</name>
    <dbReference type="NCBI Taxonomy" id="42192"/>
    <lineage>
        <taxon>Eukaryota</taxon>
        <taxon>Metazoa</taxon>
        <taxon>Spiralia</taxon>
        <taxon>Lophotrochozoa</taxon>
        <taxon>Mollusca</taxon>
        <taxon>Bivalvia</taxon>
        <taxon>Autobranchia</taxon>
        <taxon>Pteriomorphia</taxon>
        <taxon>Mytilida</taxon>
        <taxon>Mytiloidea</taxon>
        <taxon>Mytilidae</taxon>
        <taxon>Mytilinae</taxon>
        <taxon>Mytilus</taxon>
    </lineage>
</organism>
<accession>A0A6J8EXP6</accession>
<proteinExistence type="predicted"/>
<name>A0A6J8EXP6_MYTCO</name>
<dbReference type="Proteomes" id="UP000507470">
    <property type="component" value="Unassembled WGS sequence"/>
</dbReference>